<dbReference type="EnsemblPlants" id="Ma04_t31200.1">
    <property type="protein sequence ID" value="Ma04_p31200.1"/>
    <property type="gene ID" value="Ma04_g31200"/>
</dbReference>
<keyword evidence="3 6" id="KW-0732">Signal</keyword>
<sequence length="217" mass="22674">MNACVSCARRSICNEAMAFRSGSLVALIFLVALAVSAGTCSAARPEPYGGKNLNFIRSSCGATQYPSLCFSSLSAYATTIQRSPVQLAQAALSVSLTGARTTAATITKLLKGSGAGVGAREAEAMNDCLENMGNSVEELRDSLKEMGHLKGKDLRLRVNDMQTWVSSALTDENTCMEGLPTTASMKVGVRGTIRGEIVKAVQLTSNALSLINGLSGV</sequence>
<keyword evidence="4" id="KW-1015">Disulfide bond</keyword>
<gene>
    <name evidence="8" type="ORF">GSMUA_137220.1</name>
</gene>
<proteinExistence type="inferred from homology"/>
<dbReference type="OrthoDB" id="1430376at2759"/>
<evidence type="ECO:0000256" key="4">
    <source>
        <dbReference type="ARBA" id="ARBA00023157"/>
    </source>
</evidence>
<protein>
    <submittedName>
        <fullName evidence="8">(wild Malaysian banana) hypothetical protein</fullName>
    </submittedName>
</protein>
<dbReference type="OMA" id="SFVRAWC"/>
<dbReference type="SMART" id="SM00856">
    <property type="entry name" value="PMEI"/>
    <property type="match status" value="1"/>
</dbReference>
<organism evidence="9 10">
    <name type="scientific">Musa acuminata subsp. malaccensis</name>
    <name type="common">Wild banana</name>
    <name type="synonym">Musa malaccensis</name>
    <dbReference type="NCBI Taxonomy" id="214687"/>
    <lineage>
        <taxon>Eukaryota</taxon>
        <taxon>Viridiplantae</taxon>
        <taxon>Streptophyta</taxon>
        <taxon>Embryophyta</taxon>
        <taxon>Tracheophyta</taxon>
        <taxon>Spermatophyta</taxon>
        <taxon>Magnoliopsida</taxon>
        <taxon>Liliopsida</taxon>
        <taxon>Zingiberales</taxon>
        <taxon>Musaceae</taxon>
        <taxon>Musa</taxon>
    </lineage>
</organism>
<dbReference type="InterPro" id="IPR051955">
    <property type="entry name" value="PME_Inhibitor"/>
</dbReference>
<feature type="signal peptide" evidence="6">
    <location>
        <begin position="1"/>
        <end position="42"/>
    </location>
</feature>
<dbReference type="Gene3D" id="1.20.140.40">
    <property type="entry name" value="Invertase/pectin methylesterase inhibitor family protein"/>
    <property type="match status" value="1"/>
</dbReference>
<evidence type="ECO:0000256" key="1">
    <source>
        <dbReference type="ARBA" id="ARBA00004239"/>
    </source>
</evidence>
<evidence type="ECO:0000313" key="10">
    <source>
        <dbReference type="Proteomes" id="UP000012960"/>
    </source>
</evidence>
<dbReference type="EMBL" id="HG996469">
    <property type="protein sequence ID" value="CAG1843927.1"/>
    <property type="molecule type" value="Genomic_DNA"/>
</dbReference>
<dbReference type="InterPro" id="IPR006501">
    <property type="entry name" value="Pectinesterase_inhib_dom"/>
</dbReference>
<keyword evidence="2" id="KW-0964">Secreted</keyword>
<dbReference type="FunFam" id="1.20.140.40:FF:000006">
    <property type="entry name" value="Pectinesterase inhibitor 3"/>
    <property type="match status" value="1"/>
</dbReference>
<dbReference type="GO" id="GO:0009505">
    <property type="term" value="C:plant-type cell wall"/>
    <property type="evidence" value="ECO:0000318"/>
    <property type="project" value="GO_Central"/>
</dbReference>
<evidence type="ECO:0000259" key="7">
    <source>
        <dbReference type="SMART" id="SM00856"/>
    </source>
</evidence>
<dbReference type="SUPFAM" id="SSF101148">
    <property type="entry name" value="Plant invertase/pectin methylesterase inhibitor"/>
    <property type="match status" value="1"/>
</dbReference>
<feature type="domain" description="Pectinesterase inhibitor" evidence="7">
    <location>
        <begin position="51"/>
        <end position="210"/>
    </location>
</feature>
<dbReference type="PANTHER" id="PTHR31080">
    <property type="entry name" value="PECTINESTERASE INHIBITOR-LIKE"/>
    <property type="match status" value="1"/>
</dbReference>
<dbReference type="NCBIfam" id="TIGR01614">
    <property type="entry name" value="PME_inhib"/>
    <property type="match status" value="1"/>
</dbReference>
<dbReference type="CDD" id="cd15798">
    <property type="entry name" value="PMEI-like_3"/>
    <property type="match status" value="1"/>
</dbReference>
<dbReference type="GO" id="GO:0005576">
    <property type="term" value="C:extracellular region"/>
    <property type="evidence" value="ECO:0007669"/>
    <property type="project" value="UniProtKB-SubCell"/>
</dbReference>
<evidence type="ECO:0000256" key="3">
    <source>
        <dbReference type="ARBA" id="ARBA00022729"/>
    </source>
</evidence>
<comment type="similarity">
    <text evidence="5">Belongs to the PMEI family.</text>
</comment>
<dbReference type="Pfam" id="PF04043">
    <property type="entry name" value="PMEI"/>
    <property type="match status" value="1"/>
</dbReference>
<accession>A0A804IVZ7</accession>
<keyword evidence="10" id="KW-1185">Reference proteome</keyword>
<reference evidence="8" key="1">
    <citation type="submission" date="2021-03" db="EMBL/GenBank/DDBJ databases">
        <authorList>
            <consortium name="Genoscope - CEA"/>
            <person name="William W."/>
        </authorList>
    </citation>
    <scope>NUCLEOTIDE SEQUENCE</scope>
    <source>
        <strain evidence="8">Doubled-haploid Pahang</strain>
    </source>
</reference>
<dbReference type="PANTHER" id="PTHR31080:SF161">
    <property type="entry name" value="OS10G0508700 PROTEIN"/>
    <property type="match status" value="1"/>
</dbReference>
<dbReference type="InterPro" id="IPR035513">
    <property type="entry name" value="Invertase/methylesterase_inhib"/>
</dbReference>
<evidence type="ECO:0000256" key="6">
    <source>
        <dbReference type="SAM" id="SignalP"/>
    </source>
</evidence>
<reference evidence="9" key="2">
    <citation type="submission" date="2021-05" db="UniProtKB">
        <authorList>
            <consortium name="EnsemblPlants"/>
        </authorList>
    </citation>
    <scope>IDENTIFICATION</scope>
    <source>
        <strain evidence="9">subsp. malaccensis</strain>
    </source>
</reference>
<evidence type="ECO:0000313" key="9">
    <source>
        <dbReference type="EnsemblPlants" id="Ma04_p31200.1"/>
    </source>
</evidence>
<dbReference type="AlphaFoldDB" id="A0A804IVZ7"/>
<dbReference type="GO" id="GO:0009827">
    <property type="term" value="P:plant-type cell wall modification"/>
    <property type="evidence" value="ECO:0000318"/>
    <property type="project" value="GO_Central"/>
</dbReference>
<name>A0A804IVZ7_MUSAM</name>
<evidence type="ECO:0000256" key="5">
    <source>
        <dbReference type="ARBA" id="ARBA00038471"/>
    </source>
</evidence>
<dbReference type="Gramene" id="Ma04_t31200.1">
    <property type="protein sequence ID" value="Ma04_p31200.1"/>
    <property type="gene ID" value="Ma04_g31200"/>
</dbReference>
<dbReference type="Proteomes" id="UP000012960">
    <property type="component" value="Unplaced"/>
</dbReference>
<comment type="subcellular location">
    <subcellularLocation>
        <location evidence="1">Secreted</location>
        <location evidence="1">Extracellular space</location>
    </subcellularLocation>
</comment>
<evidence type="ECO:0000256" key="2">
    <source>
        <dbReference type="ARBA" id="ARBA00022525"/>
    </source>
</evidence>
<evidence type="ECO:0000313" key="8">
    <source>
        <dbReference type="EMBL" id="CAG1843927.1"/>
    </source>
</evidence>
<dbReference type="GO" id="GO:0004857">
    <property type="term" value="F:enzyme inhibitor activity"/>
    <property type="evidence" value="ECO:0000318"/>
    <property type="project" value="GO_Central"/>
</dbReference>
<feature type="chain" id="PRO_5043242108" evidence="6">
    <location>
        <begin position="43"/>
        <end position="217"/>
    </location>
</feature>